<accession>A0A7Y0HRT8</accession>
<gene>
    <name evidence="1" type="ORF">G1C95_0053</name>
</gene>
<dbReference type="EMBL" id="JAAIII010000001">
    <property type="protein sequence ID" value="NMM92868.1"/>
    <property type="molecule type" value="Genomic_DNA"/>
</dbReference>
<evidence type="ECO:0000313" key="1">
    <source>
        <dbReference type="EMBL" id="NMM92868.1"/>
    </source>
</evidence>
<comment type="caution">
    <text evidence="1">The sequence shown here is derived from an EMBL/GenBank/DDBJ whole genome shotgun (WGS) entry which is preliminary data.</text>
</comment>
<proteinExistence type="predicted"/>
<reference evidence="1 2" key="1">
    <citation type="submission" date="2020-02" db="EMBL/GenBank/DDBJ databases">
        <title>Characterization of phylogenetic diversity of novel bifidobacterial species isolated in Czech ZOOs.</title>
        <authorList>
            <person name="Lugli G.A."/>
            <person name="Vera N.B."/>
            <person name="Ventura M."/>
        </authorList>
    </citation>
    <scope>NUCLEOTIDE SEQUENCE [LARGE SCALE GENOMIC DNA]</scope>
    <source>
        <strain evidence="1 2">DSM 109957</strain>
    </source>
</reference>
<organism evidence="1 2">
    <name type="scientific">Bifidobacterium oedipodis</name>
    <dbReference type="NCBI Taxonomy" id="2675322"/>
    <lineage>
        <taxon>Bacteria</taxon>
        <taxon>Bacillati</taxon>
        <taxon>Actinomycetota</taxon>
        <taxon>Actinomycetes</taxon>
        <taxon>Bifidobacteriales</taxon>
        <taxon>Bifidobacteriaceae</taxon>
        <taxon>Bifidobacterium</taxon>
    </lineage>
</organism>
<dbReference type="RefSeq" id="WP_169170959.1">
    <property type="nucleotide sequence ID" value="NZ_JAAIII010000001.1"/>
</dbReference>
<evidence type="ECO:0000313" key="2">
    <source>
        <dbReference type="Proteomes" id="UP000532194"/>
    </source>
</evidence>
<name>A0A7Y0HRT8_9BIFI</name>
<keyword evidence="2" id="KW-1185">Reference proteome</keyword>
<dbReference type="AlphaFoldDB" id="A0A7Y0HRT8"/>
<sequence length="319" mass="36242">MKKHLGVAAALAEARRQQRCAYGSDATLRKAFSRRVRNGELISPFRNVFIERDVWNQLSNCERTRYATRTLSILHDHWVFAGLTAADIHGLDHSWRLHNGSVQIVDGKRSGFISQQRIERLYKATVPTVSVGGMIVTDVVCTVIDCCLALPFDQALPIVDSALRNGLTIETLQARCLSLTDGRDDMNRLLKYADARSENGGESWVRAMIVTMGFAQPELQVEFENPDNPYQRYRVDFLWRIHDGRIIVLEFDGTRKYVDPNMTNGRAIRQIVEQQLERDRVLRQAGATTIVHCFLDEVPTQLFDKLKAAGVPWIGRPFS</sequence>
<protein>
    <submittedName>
        <fullName evidence="1">CTP synthase</fullName>
    </submittedName>
</protein>
<dbReference type="Proteomes" id="UP000532194">
    <property type="component" value="Unassembled WGS sequence"/>
</dbReference>